<dbReference type="CDD" id="cd16917">
    <property type="entry name" value="HATPase_UhpB-NarQ-NarX-like"/>
    <property type="match status" value="1"/>
</dbReference>
<dbReference type="GO" id="GO:0000155">
    <property type="term" value="F:phosphorelay sensor kinase activity"/>
    <property type="evidence" value="ECO:0007669"/>
    <property type="project" value="InterPro"/>
</dbReference>
<gene>
    <name evidence="13" type="ORF">FVP60_12610</name>
</gene>
<dbReference type="Proteomes" id="UP000321196">
    <property type="component" value="Unassembled WGS sequence"/>
</dbReference>
<protein>
    <recommendedName>
        <fullName evidence="2">histidine kinase</fullName>
        <ecNumber evidence="2">2.7.13.3</ecNumber>
    </recommendedName>
</protein>
<feature type="transmembrane region" description="Helical" evidence="10">
    <location>
        <begin position="60"/>
        <end position="88"/>
    </location>
</feature>
<keyword evidence="10" id="KW-0812">Transmembrane</keyword>
<reference evidence="13 14" key="1">
    <citation type="submission" date="2019-08" db="EMBL/GenBank/DDBJ databases">
        <authorList>
            <person name="Dong K."/>
        </authorList>
    </citation>
    <scope>NUCLEOTIDE SEQUENCE [LARGE SCALE GENOMIC DNA]</scope>
    <source>
        <strain evidence="13 14">M4-8</strain>
    </source>
</reference>
<name>A0A5C8HMS1_9MICO</name>
<dbReference type="EC" id="2.7.13.3" evidence="2"/>
<dbReference type="SUPFAM" id="SSF55874">
    <property type="entry name" value="ATPase domain of HSP90 chaperone/DNA topoisomerase II/histidine kinase"/>
    <property type="match status" value="1"/>
</dbReference>
<feature type="transmembrane region" description="Helical" evidence="10">
    <location>
        <begin position="26"/>
        <end position="48"/>
    </location>
</feature>
<keyword evidence="7" id="KW-0067">ATP-binding</keyword>
<evidence type="ECO:0000256" key="9">
    <source>
        <dbReference type="SAM" id="MobiDB-lite"/>
    </source>
</evidence>
<dbReference type="OrthoDB" id="227596at2"/>
<keyword evidence="8" id="KW-0902">Two-component regulatory system</keyword>
<proteinExistence type="predicted"/>
<keyword evidence="14" id="KW-1185">Reference proteome</keyword>
<sequence length="422" mass="43898">MTRTAQQSAATERTSRWRVLPGRANVVLWLGVGALAVALLAVSAPLSVTVYEVPVVTAMLFSLVLAGAMPLAIVLPWGGVAAAIVSATALTSGSTFTTEAPWPVSVTTTIAVSLTWLLVGWRARWFVVTIAWAGGLLLVIVSTTEALSANAPSGAIIADLVVFAAASLVLALAGIIMRNWEIVGAQLVAERALSAAEIAHREAAEEKARIARELHDVVAHGMSAIQVRAASARYRLADLPPDAIAEFDDIAATARSSMADMRSILGVLRDETTGAASNPQPTLADLSALVERARALAPVTVTGEWNLTPAERADPLLGLTVYRAVQEALSNAARHAPGAAVTVAWHESGNERHITITNEATTRPADARAGDAHPSRTGGQGLRGMRERLHVLNGTVTTATQAGGGFAVQVAIPRASTRGASS</sequence>
<keyword evidence="4" id="KW-0808">Transferase</keyword>
<feature type="domain" description="Histidine kinase/HSP90-like ATPase" evidence="11">
    <location>
        <begin position="321"/>
        <end position="414"/>
    </location>
</feature>
<feature type="transmembrane region" description="Helical" evidence="10">
    <location>
        <begin position="125"/>
        <end position="143"/>
    </location>
</feature>
<dbReference type="PANTHER" id="PTHR24421:SF10">
    <property type="entry name" value="NITRATE_NITRITE SENSOR PROTEIN NARQ"/>
    <property type="match status" value="1"/>
</dbReference>
<dbReference type="AlphaFoldDB" id="A0A5C8HMS1"/>
<dbReference type="EMBL" id="VRSW01000006">
    <property type="protein sequence ID" value="TXK02715.1"/>
    <property type="molecule type" value="Genomic_DNA"/>
</dbReference>
<dbReference type="GO" id="GO:0005524">
    <property type="term" value="F:ATP binding"/>
    <property type="evidence" value="ECO:0007669"/>
    <property type="project" value="UniProtKB-KW"/>
</dbReference>
<evidence type="ECO:0000256" key="7">
    <source>
        <dbReference type="ARBA" id="ARBA00022840"/>
    </source>
</evidence>
<dbReference type="InterPro" id="IPR003594">
    <property type="entry name" value="HATPase_dom"/>
</dbReference>
<keyword evidence="10" id="KW-1133">Transmembrane helix</keyword>
<dbReference type="Gene3D" id="3.30.565.10">
    <property type="entry name" value="Histidine kinase-like ATPase, C-terminal domain"/>
    <property type="match status" value="1"/>
</dbReference>
<dbReference type="PANTHER" id="PTHR24421">
    <property type="entry name" value="NITRATE/NITRITE SENSOR PROTEIN NARX-RELATED"/>
    <property type="match status" value="1"/>
</dbReference>
<evidence type="ECO:0000256" key="10">
    <source>
        <dbReference type="SAM" id="Phobius"/>
    </source>
</evidence>
<feature type="region of interest" description="Disordered" evidence="9">
    <location>
        <begin position="361"/>
        <end position="381"/>
    </location>
</feature>
<feature type="transmembrane region" description="Helical" evidence="10">
    <location>
        <begin position="155"/>
        <end position="177"/>
    </location>
</feature>
<evidence type="ECO:0000256" key="6">
    <source>
        <dbReference type="ARBA" id="ARBA00022777"/>
    </source>
</evidence>
<dbReference type="InterPro" id="IPR050482">
    <property type="entry name" value="Sensor_HK_TwoCompSys"/>
</dbReference>
<organism evidence="13 14">
    <name type="scientific">Microbacterium mitrae</name>
    <dbReference type="NCBI Taxonomy" id="664640"/>
    <lineage>
        <taxon>Bacteria</taxon>
        <taxon>Bacillati</taxon>
        <taxon>Actinomycetota</taxon>
        <taxon>Actinomycetes</taxon>
        <taxon>Micrococcales</taxon>
        <taxon>Microbacteriaceae</taxon>
        <taxon>Microbacterium</taxon>
    </lineage>
</organism>
<evidence type="ECO:0000256" key="2">
    <source>
        <dbReference type="ARBA" id="ARBA00012438"/>
    </source>
</evidence>
<evidence type="ECO:0000256" key="8">
    <source>
        <dbReference type="ARBA" id="ARBA00023012"/>
    </source>
</evidence>
<accession>A0A5C8HMS1</accession>
<feature type="compositionally biased region" description="Basic and acidic residues" evidence="9">
    <location>
        <begin position="365"/>
        <end position="374"/>
    </location>
</feature>
<dbReference type="GO" id="GO:0016020">
    <property type="term" value="C:membrane"/>
    <property type="evidence" value="ECO:0007669"/>
    <property type="project" value="InterPro"/>
</dbReference>
<evidence type="ECO:0000256" key="3">
    <source>
        <dbReference type="ARBA" id="ARBA00022553"/>
    </source>
</evidence>
<evidence type="ECO:0000259" key="12">
    <source>
        <dbReference type="Pfam" id="PF07730"/>
    </source>
</evidence>
<evidence type="ECO:0000313" key="14">
    <source>
        <dbReference type="Proteomes" id="UP000321196"/>
    </source>
</evidence>
<evidence type="ECO:0000313" key="13">
    <source>
        <dbReference type="EMBL" id="TXK02715.1"/>
    </source>
</evidence>
<keyword evidence="5" id="KW-0547">Nucleotide-binding</keyword>
<comment type="caution">
    <text evidence="13">The sequence shown here is derived from an EMBL/GenBank/DDBJ whole genome shotgun (WGS) entry which is preliminary data.</text>
</comment>
<dbReference type="GO" id="GO:0046983">
    <property type="term" value="F:protein dimerization activity"/>
    <property type="evidence" value="ECO:0007669"/>
    <property type="project" value="InterPro"/>
</dbReference>
<evidence type="ECO:0000256" key="4">
    <source>
        <dbReference type="ARBA" id="ARBA00022679"/>
    </source>
</evidence>
<keyword evidence="6 13" id="KW-0418">Kinase</keyword>
<comment type="catalytic activity">
    <reaction evidence="1">
        <text>ATP + protein L-histidine = ADP + protein N-phospho-L-histidine.</text>
        <dbReference type="EC" id="2.7.13.3"/>
    </reaction>
</comment>
<dbReference type="Pfam" id="PF02518">
    <property type="entry name" value="HATPase_c"/>
    <property type="match status" value="1"/>
</dbReference>
<feature type="domain" description="Signal transduction histidine kinase subgroup 3 dimerisation and phosphoacceptor" evidence="12">
    <location>
        <begin position="206"/>
        <end position="271"/>
    </location>
</feature>
<evidence type="ECO:0000256" key="1">
    <source>
        <dbReference type="ARBA" id="ARBA00000085"/>
    </source>
</evidence>
<dbReference type="InterPro" id="IPR011712">
    <property type="entry name" value="Sig_transdc_His_kin_sub3_dim/P"/>
</dbReference>
<evidence type="ECO:0000259" key="11">
    <source>
        <dbReference type="Pfam" id="PF02518"/>
    </source>
</evidence>
<keyword evidence="10" id="KW-0472">Membrane</keyword>
<dbReference type="InterPro" id="IPR036890">
    <property type="entry name" value="HATPase_C_sf"/>
</dbReference>
<evidence type="ECO:0000256" key="5">
    <source>
        <dbReference type="ARBA" id="ARBA00022741"/>
    </source>
</evidence>
<dbReference type="Pfam" id="PF07730">
    <property type="entry name" value="HisKA_3"/>
    <property type="match status" value="1"/>
</dbReference>
<dbReference type="Gene3D" id="1.20.5.1930">
    <property type="match status" value="1"/>
</dbReference>
<keyword evidence="3" id="KW-0597">Phosphoprotein</keyword>
<dbReference type="RefSeq" id="WP_147826649.1">
    <property type="nucleotide sequence ID" value="NZ_BAAARG010000005.1"/>
</dbReference>